<dbReference type="Gramene" id="EFJ14881">
    <property type="protein sequence ID" value="EFJ14881"/>
    <property type="gene ID" value="SELMODRAFT_423135"/>
</dbReference>
<dbReference type="AlphaFoldDB" id="D8SKP1"/>
<dbReference type="EMBL" id="GL377625">
    <property type="protein sequence ID" value="EFJ14881.1"/>
    <property type="molecule type" value="Genomic_DNA"/>
</dbReference>
<keyword evidence="2" id="KW-1185">Reference proteome</keyword>
<proteinExistence type="predicted"/>
<organism evidence="2">
    <name type="scientific">Selaginella moellendorffii</name>
    <name type="common">Spikemoss</name>
    <dbReference type="NCBI Taxonomy" id="88036"/>
    <lineage>
        <taxon>Eukaryota</taxon>
        <taxon>Viridiplantae</taxon>
        <taxon>Streptophyta</taxon>
        <taxon>Embryophyta</taxon>
        <taxon>Tracheophyta</taxon>
        <taxon>Lycopodiopsida</taxon>
        <taxon>Selaginellales</taxon>
        <taxon>Selaginellaceae</taxon>
        <taxon>Selaginella</taxon>
    </lineage>
</organism>
<evidence type="ECO:0000313" key="1">
    <source>
        <dbReference type="EMBL" id="EFJ14881.1"/>
    </source>
</evidence>
<gene>
    <name evidence="1" type="ORF">SELMODRAFT_423135</name>
</gene>
<dbReference type="InParanoid" id="D8SKP1"/>
<dbReference type="Proteomes" id="UP000001514">
    <property type="component" value="Unassembled WGS sequence"/>
</dbReference>
<sequence length="216" mass="23789">MSGTSGRGVLLQAAALGWAPDAGCRRLGVGNWCLEFPGGRTASSIGSRQNPYPLMPQIQWLVRDALGNQSLVPFRAANFMVFNLPPLGCSPEFLTRFARPWAAYSSSQRASQSHHRRAASQLWGLRPEAYLRRHGRNGFRTDQKLAAGLETTMIREFPVERREWSVACSRPKHYVSWGGIHTTEAFSKAAIHSVLSSSLKRSLGAASTLASFEAFL</sequence>
<dbReference type="InterPro" id="IPR036514">
    <property type="entry name" value="SGNH_hydro_sf"/>
</dbReference>
<dbReference type="KEGG" id="smo:SELMODRAFT_423135"/>
<reference evidence="1 2" key="1">
    <citation type="journal article" date="2011" name="Science">
        <title>The Selaginella genome identifies genetic changes associated with the evolution of vascular plants.</title>
        <authorList>
            <person name="Banks J.A."/>
            <person name="Nishiyama T."/>
            <person name="Hasebe M."/>
            <person name="Bowman J.L."/>
            <person name="Gribskov M."/>
            <person name="dePamphilis C."/>
            <person name="Albert V.A."/>
            <person name="Aono N."/>
            <person name="Aoyama T."/>
            <person name="Ambrose B.A."/>
            <person name="Ashton N.W."/>
            <person name="Axtell M.J."/>
            <person name="Barker E."/>
            <person name="Barker M.S."/>
            <person name="Bennetzen J.L."/>
            <person name="Bonawitz N.D."/>
            <person name="Chapple C."/>
            <person name="Cheng C."/>
            <person name="Correa L.G."/>
            <person name="Dacre M."/>
            <person name="DeBarry J."/>
            <person name="Dreyer I."/>
            <person name="Elias M."/>
            <person name="Engstrom E.M."/>
            <person name="Estelle M."/>
            <person name="Feng L."/>
            <person name="Finet C."/>
            <person name="Floyd S.K."/>
            <person name="Frommer W.B."/>
            <person name="Fujita T."/>
            <person name="Gramzow L."/>
            <person name="Gutensohn M."/>
            <person name="Harholt J."/>
            <person name="Hattori M."/>
            <person name="Heyl A."/>
            <person name="Hirai T."/>
            <person name="Hiwatashi Y."/>
            <person name="Ishikawa M."/>
            <person name="Iwata M."/>
            <person name="Karol K.G."/>
            <person name="Koehler B."/>
            <person name="Kolukisaoglu U."/>
            <person name="Kubo M."/>
            <person name="Kurata T."/>
            <person name="Lalonde S."/>
            <person name="Li K."/>
            <person name="Li Y."/>
            <person name="Litt A."/>
            <person name="Lyons E."/>
            <person name="Manning G."/>
            <person name="Maruyama T."/>
            <person name="Michael T.P."/>
            <person name="Mikami K."/>
            <person name="Miyazaki S."/>
            <person name="Morinaga S."/>
            <person name="Murata T."/>
            <person name="Mueller-Roeber B."/>
            <person name="Nelson D.R."/>
            <person name="Obara M."/>
            <person name="Oguri Y."/>
            <person name="Olmstead R.G."/>
            <person name="Onodera N."/>
            <person name="Petersen B.L."/>
            <person name="Pils B."/>
            <person name="Prigge M."/>
            <person name="Rensing S.A."/>
            <person name="Riano-Pachon D.M."/>
            <person name="Roberts A.W."/>
            <person name="Sato Y."/>
            <person name="Scheller H.V."/>
            <person name="Schulz B."/>
            <person name="Schulz C."/>
            <person name="Shakirov E.V."/>
            <person name="Shibagaki N."/>
            <person name="Shinohara N."/>
            <person name="Shippen D.E."/>
            <person name="Soerensen I."/>
            <person name="Sotooka R."/>
            <person name="Sugimoto N."/>
            <person name="Sugita M."/>
            <person name="Sumikawa N."/>
            <person name="Tanurdzic M."/>
            <person name="Theissen G."/>
            <person name="Ulvskov P."/>
            <person name="Wakazuki S."/>
            <person name="Weng J.K."/>
            <person name="Willats W.W."/>
            <person name="Wipf D."/>
            <person name="Wolf P.G."/>
            <person name="Yang L."/>
            <person name="Zimmer A.D."/>
            <person name="Zhu Q."/>
            <person name="Mitros T."/>
            <person name="Hellsten U."/>
            <person name="Loque D."/>
            <person name="Otillar R."/>
            <person name="Salamov A."/>
            <person name="Schmutz J."/>
            <person name="Shapiro H."/>
            <person name="Lindquist E."/>
            <person name="Lucas S."/>
            <person name="Rokhsar D."/>
            <person name="Grigoriev I.V."/>
        </authorList>
    </citation>
    <scope>NUCLEOTIDE SEQUENCE [LARGE SCALE GENOMIC DNA]</scope>
</reference>
<protein>
    <submittedName>
        <fullName evidence="1">Uncharacterized protein</fullName>
    </submittedName>
</protein>
<name>D8SKP1_SELML</name>
<dbReference type="Gene3D" id="3.40.50.1110">
    <property type="entry name" value="SGNH hydrolase"/>
    <property type="match status" value="1"/>
</dbReference>
<dbReference type="HOGENOM" id="CLU_1279551_0_0_1"/>
<accession>D8SKP1</accession>
<evidence type="ECO:0000313" key="2">
    <source>
        <dbReference type="Proteomes" id="UP000001514"/>
    </source>
</evidence>